<organism evidence="2 3">
    <name type="scientific">Micromonospora eburnea</name>
    <dbReference type="NCBI Taxonomy" id="227316"/>
    <lineage>
        <taxon>Bacteria</taxon>
        <taxon>Bacillati</taxon>
        <taxon>Actinomycetota</taxon>
        <taxon>Actinomycetes</taxon>
        <taxon>Micromonosporales</taxon>
        <taxon>Micromonosporaceae</taxon>
        <taxon>Micromonospora</taxon>
    </lineage>
</organism>
<dbReference type="SUPFAM" id="SSF51658">
    <property type="entry name" value="Xylose isomerase-like"/>
    <property type="match status" value="1"/>
</dbReference>
<dbReference type="InterPro" id="IPR036237">
    <property type="entry name" value="Xyl_isomerase-like_sf"/>
</dbReference>
<gene>
    <name evidence="2" type="ORF">GA0070604_4221</name>
</gene>
<dbReference type="AlphaFoldDB" id="A0A1C6V1Q5"/>
<dbReference type="InterPro" id="IPR013022">
    <property type="entry name" value="Xyl_isomerase-like_TIM-brl"/>
</dbReference>
<dbReference type="STRING" id="227316.GA0070604_4221"/>
<protein>
    <submittedName>
        <fullName evidence="2">Sugar phosphate isomerase/epimerase</fullName>
    </submittedName>
</protein>
<keyword evidence="3" id="KW-1185">Reference proteome</keyword>
<accession>A0A1C6V1Q5</accession>
<dbReference type="Proteomes" id="UP000199696">
    <property type="component" value="Unassembled WGS sequence"/>
</dbReference>
<keyword evidence="2" id="KW-0413">Isomerase</keyword>
<evidence type="ECO:0000313" key="3">
    <source>
        <dbReference type="Proteomes" id="UP000199696"/>
    </source>
</evidence>
<dbReference type="InterPro" id="IPR050312">
    <property type="entry name" value="IolE/XylAMocC-like"/>
</dbReference>
<dbReference type="Gene3D" id="3.20.20.150">
    <property type="entry name" value="Divalent-metal-dependent TIM barrel enzymes"/>
    <property type="match status" value="1"/>
</dbReference>
<name>A0A1C6V1Q5_9ACTN</name>
<dbReference type="EMBL" id="FMHY01000002">
    <property type="protein sequence ID" value="SCL60107.1"/>
    <property type="molecule type" value="Genomic_DNA"/>
</dbReference>
<proteinExistence type="predicted"/>
<sequence length="270" mass="28655">MTTSSPALGCIVRTPDEVKQAAGLAADYLELKGDMLCVGPEDIQELVGLVRATGLPAAAMTSPLPRRFKCRVVGDDADHTRALTVFRDMCDRAARFGVRTVVLGSGQARSVPDGFPVDTARRQFLDFVSQAAKDCESRGMSLTLEPLTAAETNFLNSCAEARPIVDELAGTGVRIAVDCYHVASEGLNVTDEVGVAAGAIGHAHTSSIPRGSMDFREEIQTAFVAALRAAGYTGGLTVEEDFSDFGRQAPPTIEFFRRILATDAEAGASR</sequence>
<feature type="domain" description="Xylose isomerase-like TIM barrel" evidence="1">
    <location>
        <begin position="20"/>
        <end position="252"/>
    </location>
</feature>
<evidence type="ECO:0000259" key="1">
    <source>
        <dbReference type="Pfam" id="PF01261"/>
    </source>
</evidence>
<dbReference type="RefSeq" id="WP_091121059.1">
    <property type="nucleotide sequence ID" value="NZ_FMHY01000002.1"/>
</dbReference>
<dbReference type="GO" id="GO:0016853">
    <property type="term" value="F:isomerase activity"/>
    <property type="evidence" value="ECO:0007669"/>
    <property type="project" value="UniProtKB-KW"/>
</dbReference>
<dbReference type="Pfam" id="PF01261">
    <property type="entry name" value="AP_endonuc_2"/>
    <property type="match status" value="1"/>
</dbReference>
<reference evidence="3" key="1">
    <citation type="submission" date="2016-06" db="EMBL/GenBank/DDBJ databases">
        <authorList>
            <person name="Varghese N."/>
            <person name="Submissions Spin"/>
        </authorList>
    </citation>
    <scope>NUCLEOTIDE SEQUENCE [LARGE SCALE GENOMIC DNA]</scope>
    <source>
        <strain evidence="3">DSM 44814</strain>
    </source>
</reference>
<dbReference type="OrthoDB" id="9801426at2"/>
<evidence type="ECO:0000313" key="2">
    <source>
        <dbReference type="EMBL" id="SCL60107.1"/>
    </source>
</evidence>
<dbReference type="PANTHER" id="PTHR12110">
    <property type="entry name" value="HYDROXYPYRUVATE ISOMERASE"/>
    <property type="match status" value="1"/>
</dbReference>